<feature type="region of interest" description="Disordered" evidence="1">
    <location>
        <begin position="1"/>
        <end position="26"/>
    </location>
</feature>
<reference evidence="4" key="1">
    <citation type="submission" date="2021-07" db="EMBL/GenBank/DDBJ databases">
        <authorList>
            <person name="Branca A.L. A."/>
        </authorList>
    </citation>
    <scope>NUCLEOTIDE SEQUENCE</scope>
</reference>
<dbReference type="PANTHER" id="PTHR34814">
    <property type="entry name" value="NITROSOGUANIDINE RESISTANCE PROTEIN SNG1"/>
    <property type="match status" value="1"/>
</dbReference>
<dbReference type="Proteomes" id="UP001154252">
    <property type="component" value="Unassembled WGS sequence"/>
</dbReference>
<keyword evidence="2" id="KW-0812">Transmembrane</keyword>
<dbReference type="InterPro" id="IPR022703">
    <property type="entry name" value="DUF3533"/>
</dbReference>
<feature type="transmembrane region" description="Helical" evidence="2">
    <location>
        <begin position="236"/>
        <end position="257"/>
    </location>
</feature>
<feature type="domain" description="DUF3533" evidence="3">
    <location>
        <begin position="51"/>
        <end position="409"/>
    </location>
</feature>
<feature type="transmembrane region" description="Helical" evidence="2">
    <location>
        <begin position="43"/>
        <end position="67"/>
    </location>
</feature>
<dbReference type="Pfam" id="PF12051">
    <property type="entry name" value="DUF3533"/>
    <property type="match status" value="1"/>
</dbReference>
<dbReference type="GO" id="GO:0016020">
    <property type="term" value="C:membrane"/>
    <property type="evidence" value="ECO:0007669"/>
    <property type="project" value="TreeGrafter"/>
</dbReference>
<dbReference type="InterPro" id="IPR053001">
    <property type="entry name" value="MNNG_permease-like"/>
</dbReference>
<dbReference type="EMBL" id="CAJVRC010000892">
    <property type="protein sequence ID" value="CAG8908153.1"/>
    <property type="molecule type" value="Genomic_DNA"/>
</dbReference>
<keyword evidence="5" id="KW-1185">Reference proteome</keyword>
<accession>A0A9W4P8U4</accession>
<dbReference type="OrthoDB" id="2140105at2759"/>
<evidence type="ECO:0000256" key="2">
    <source>
        <dbReference type="SAM" id="Phobius"/>
    </source>
</evidence>
<evidence type="ECO:0000313" key="5">
    <source>
        <dbReference type="Proteomes" id="UP001154252"/>
    </source>
</evidence>
<sequence>MSLFRGTSVTVCTSPPRSSSPKMTSESNLYPKMGAWKEIRPRLLPAVITMALLLQVLFLGNMCYLYATQFRSTTRYHNFNVLYVDYDGGIIGKSVSDAYQQLRGDGFPTLKSEPSNEYPQPEDIREAVCRGDYWGAVYTTEGGSAGLASALVNASSPPNLLTYIWNGVRYPVFSQAAVYSNMLKLIETTRSTYYANNGSSVATSADLSNAATLQAFLNPIHAEEINIKDTEQGTRVFYNTVSMVMPILQQFFFMLALNGISTHFGAFTKLSWKTNGLIRVIASILYTLTGSLLMTGYIWAFRESWGQQGSRFVLTWVIMWLLMHINFLFFDITTAFIPIQFMPFIVLTWIILNVASTISPFELNPGFFRWAYALPSHEAYQVLIQIWSGGCNNRLYRTLPIMFSWWIVGVPVAVYAMQHRCKAAVAAQEALDRAGLENQSEKNARTNETVTQVGSSRQLDQIGDSVEALPRHVA</sequence>
<evidence type="ECO:0000256" key="1">
    <source>
        <dbReference type="SAM" id="MobiDB-lite"/>
    </source>
</evidence>
<dbReference type="PANTHER" id="PTHR34814:SF2">
    <property type="entry name" value="DUF3533 DOMAIN-CONTAINING PROTEIN"/>
    <property type="match status" value="1"/>
</dbReference>
<evidence type="ECO:0000259" key="3">
    <source>
        <dbReference type="Pfam" id="PF12051"/>
    </source>
</evidence>
<feature type="transmembrane region" description="Helical" evidence="2">
    <location>
        <begin position="312"/>
        <end position="330"/>
    </location>
</feature>
<gene>
    <name evidence="4" type="ORF">PEGY_LOCUS9044</name>
</gene>
<organism evidence="4 5">
    <name type="scientific">Penicillium egyptiacum</name>
    <dbReference type="NCBI Taxonomy" id="1303716"/>
    <lineage>
        <taxon>Eukaryota</taxon>
        <taxon>Fungi</taxon>
        <taxon>Dikarya</taxon>
        <taxon>Ascomycota</taxon>
        <taxon>Pezizomycotina</taxon>
        <taxon>Eurotiomycetes</taxon>
        <taxon>Eurotiomycetidae</taxon>
        <taxon>Eurotiales</taxon>
        <taxon>Aspergillaceae</taxon>
        <taxon>Penicillium</taxon>
    </lineage>
</organism>
<keyword evidence="2" id="KW-0472">Membrane</keyword>
<feature type="transmembrane region" description="Helical" evidence="2">
    <location>
        <begin position="277"/>
        <end position="300"/>
    </location>
</feature>
<name>A0A9W4P8U4_9EURO</name>
<protein>
    <recommendedName>
        <fullName evidence="3">DUF3533 domain-containing protein</fullName>
    </recommendedName>
</protein>
<evidence type="ECO:0000313" key="4">
    <source>
        <dbReference type="EMBL" id="CAG8908153.1"/>
    </source>
</evidence>
<feature type="transmembrane region" description="Helical" evidence="2">
    <location>
        <begin position="399"/>
        <end position="417"/>
    </location>
</feature>
<proteinExistence type="predicted"/>
<dbReference type="AlphaFoldDB" id="A0A9W4P8U4"/>
<comment type="caution">
    <text evidence="4">The sequence shown here is derived from an EMBL/GenBank/DDBJ whole genome shotgun (WGS) entry which is preliminary data.</text>
</comment>
<feature type="transmembrane region" description="Helical" evidence="2">
    <location>
        <begin position="336"/>
        <end position="355"/>
    </location>
</feature>
<keyword evidence="2" id="KW-1133">Transmembrane helix</keyword>